<feature type="compositionally biased region" description="Polar residues" evidence="1">
    <location>
        <begin position="570"/>
        <end position="585"/>
    </location>
</feature>
<dbReference type="InterPro" id="IPR022198">
    <property type="entry name" value="DUF3723"/>
</dbReference>
<feature type="compositionally biased region" description="Acidic residues" evidence="1">
    <location>
        <begin position="696"/>
        <end position="707"/>
    </location>
</feature>
<dbReference type="Pfam" id="PF12520">
    <property type="entry name" value="DUF3723"/>
    <property type="match status" value="1"/>
</dbReference>
<feature type="region of interest" description="Disordered" evidence="1">
    <location>
        <begin position="848"/>
        <end position="937"/>
    </location>
</feature>
<feature type="region of interest" description="Disordered" evidence="1">
    <location>
        <begin position="736"/>
        <end position="816"/>
    </location>
</feature>
<gene>
    <name evidence="2" type="ORF">EN45_025500</name>
</gene>
<feature type="compositionally biased region" description="Basic and acidic residues" evidence="1">
    <location>
        <begin position="602"/>
        <end position="612"/>
    </location>
</feature>
<sequence length="1384" mass="154320">MDLLTDTERQLTAERLFKYQGTAKIDLDQISLQPLMSREIDQKNVERLHNIFAKDGCQRFDIRNHVTAVVSRRHLERACRGAGLTPEELKTYQREYPHLSFRGHQVQCLHGQHRLTAAEETLAPSDRWWTVDLYLDDISPDLRTALVDEYANEKAPTDGEVYRKIRQYQHESNALFQNRWWCRLSPNKAKRLRQLTSKDNTYLCAAFDALLAIPGLWNGLSLGSLNTVMALKCDEELIHYLTHVKNFWATLVDHDRTQMARIDLHTVDTLQLYAPRASTVDRKTVKGKILSGEAFSDFSRTERATIWKNLRSQAACDGIIPSLHTFFRDINYLELCANAVKRLVVLNKQRPTVRSALVHGFRSRRADHGCLIQTSDTTFRRQPGSSDEGLTSGYRQIWMYAMRHYPEMAKDVQGGPKANPTRAKARAKADESVIHAMAALAKKLGFRTPPVKTIIRQSPDHQIARAALLKARKPDHYHYDSGAFESLIEQIAGCFALAIPNEAAPVAHITSRVIKLKDRCGIPQEQTQQLDSPHIFLDTLHSATVLQRNLSSLEVRRSVYYAFFGKSSATTSQSVPLGQSSSNDPLSPLFVPTDVPRLQSESAHDHMSRSSFDEGSSNGRRDRSEIPEEQHRRQERQHAVEHGPLLVQEPSIQSSIGETSTISEVMDMYWDSSGAEDQPRPENVEQQPAASRGMDSDSEERECTEIDEEDLLRRAADGGPVLEDAAAVNHLTLGAPRDTDMSSILDEGAGGVDMDEDMNSSAQNQSVQDRLGMPTTLSRQSSTTPPASRKKSRDTTWKPYDATQKGNRKATTKPLAAQGQSIAEGGMTNSEPSAEQRSGLGPLQPIAEHAEQEITRPVNEPEYPEHISGGPLPAEAQEGIAGEQMVDGTELIAEAGEEVHQGDRVARERADALTQLQTSGAREDHAPRPVTELPADLPSLITRLREEGSQLGDEGVIPDNIGMQELPELKPATVDNLDGVGGGTAVGVVKPGLSQQETERHRADLPNPEQAQRQAIERQEGEDLLFDVPVLEEPTDQAVEEDPGRPTLEVPDPLRPGSMPAGLSSDVPPERRVTVTFYVYERQAWKKMDMVTVSPTQLADAQIIAERYARDPSQYARFYDGRLRKVAVNECIRAAIDDGSFTVLMSFGKDLMVTRHLVASVAEIFKSTGSEWHNPYHPEKRLKANTGAPSAGPVQTRKDASSRKTERRGRKITPRIADGPPQDVRPSRARSEADSQPVTIVFRVRDENGRWRVAYEVRVDDRSNPSQVEQLARKEARDRQATFYDKNLRKLTPTQCFEAAIEDDTNTIFMNFGGELRMDEDTIRSIAREVELHQLAVLRLRGSYDRRLTTGLVEGAGSGVSGATSIGLRSKSYYTSLQCLGLPP</sequence>
<proteinExistence type="predicted"/>
<feature type="compositionally biased region" description="Polar residues" evidence="1">
    <location>
        <begin position="759"/>
        <end position="768"/>
    </location>
</feature>
<feature type="region of interest" description="Disordered" evidence="1">
    <location>
        <begin position="1032"/>
        <end position="1067"/>
    </location>
</feature>
<feature type="region of interest" description="Disordered" evidence="1">
    <location>
        <begin position="672"/>
        <end position="707"/>
    </location>
</feature>
<feature type="region of interest" description="Disordered" evidence="1">
    <location>
        <begin position="570"/>
        <end position="656"/>
    </location>
</feature>
<protein>
    <submittedName>
        <fullName evidence="2">Uncharacterized protein</fullName>
    </submittedName>
</protein>
<organism evidence="2">
    <name type="scientific">Penicillium chrysogenum</name>
    <name type="common">Penicillium notatum</name>
    <dbReference type="NCBI Taxonomy" id="5076"/>
    <lineage>
        <taxon>Eukaryota</taxon>
        <taxon>Fungi</taxon>
        <taxon>Dikarya</taxon>
        <taxon>Ascomycota</taxon>
        <taxon>Pezizomycotina</taxon>
        <taxon>Eurotiomycetes</taxon>
        <taxon>Eurotiomycetidae</taxon>
        <taxon>Eurotiales</taxon>
        <taxon>Aspergillaceae</taxon>
        <taxon>Penicillium</taxon>
        <taxon>Penicillium chrysogenum species complex</taxon>
    </lineage>
</organism>
<dbReference type="Proteomes" id="UP000076449">
    <property type="component" value="Chromosome I"/>
</dbReference>
<evidence type="ECO:0000313" key="2">
    <source>
        <dbReference type="EMBL" id="KZN92396.1"/>
    </source>
</evidence>
<dbReference type="EMBL" id="CM002798">
    <property type="protein sequence ID" value="KZN92396.1"/>
    <property type="molecule type" value="Genomic_DNA"/>
</dbReference>
<feature type="region of interest" description="Disordered" evidence="1">
    <location>
        <begin position="994"/>
        <end position="1014"/>
    </location>
</feature>
<feature type="region of interest" description="Disordered" evidence="1">
    <location>
        <begin position="1174"/>
        <end position="1235"/>
    </location>
</feature>
<feature type="compositionally biased region" description="Basic and acidic residues" evidence="1">
    <location>
        <begin position="897"/>
        <end position="911"/>
    </location>
</feature>
<feature type="compositionally biased region" description="Basic and acidic residues" evidence="1">
    <location>
        <begin position="619"/>
        <end position="641"/>
    </location>
</feature>
<accession>A0A167X493</accession>
<name>A0A167X493_PENCH</name>
<reference evidence="2" key="1">
    <citation type="journal article" date="2014" name="Genome Announc.">
        <title>Complete sequencing and chromosome-scale genome assembly of the industrial progenitor strain P2niaD18 from the penicillin producer Penicillium chrysogenum.</title>
        <authorList>
            <person name="Specht T."/>
            <person name="Dahlmann T.A."/>
            <person name="Zadra I."/>
            <person name="Kurnsteiner H."/>
            <person name="Kuck U."/>
        </authorList>
    </citation>
    <scope>NUCLEOTIDE SEQUENCE [LARGE SCALE GENOMIC DNA]</scope>
    <source>
        <strain evidence="2">P2niaD18</strain>
    </source>
</reference>
<evidence type="ECO:0000256" key="1">
    <source>
        <dbReference type="SAM" id="MobiDB-lite"/>
    </source>
</evidence>
<feature type="compositionally biased region" description="Polar residues" evidence="1">
    <location>
        <begin position="775"/>
        <end position="786"/>
    </location>
</feature>